<organism evidence="2 4">
    <name type="scientific">Archangium gephyra</name>
    <dbReference type="NCBI Taxonomy" id="48"/>
    <lineage>
        <taxon>Bacteria</taxon>
        <taxon>Pseudomonadati</taxon>
        <taxon>Myxococcota</taxon>
        <taxon>Myxococcia</taxon>
        <taxon>Myxococcales</taxon>
        <taxon>Cystobacterineae</taxon>
        <taxon>Archangiaceae</taxon>
        <taxon>Archangium</taxon>
    </lineage>
</organism>
<evidence type="ECO:0000256" key="1">
    <source>
        <dbReference type="SAM" id="MobiDB-lite"/>
    </source>
</evidence>
<accession>A0AAC8TBS1</accession>
<dbReference type="RefSeq" id="WP_047854935.1">
    <property type="nucleotide sequence ID" value="NZ_CP011509.1"/>
</dbReference>
<dbReference type="AlphaFoldDB" id="A0AAC8TBS1"/>
<dbReference type="EMBL" id="QUMU01000004">
    <property type="protein sequence ID" value="REG33294.1"/>
    <property type="molecule type" value="Genomic_DNA"/>
</dbReference>
<proteinExistence type="predicted"/>
<evidence type="ECO:0000313" key="3">
    <source>
        <dbReference type="EMBL" id="REG33294.1"/>
    </source>
</evidence>
<feature type="region of interest" description="Disordered" evidence="1">
    <location>
        <begin position="1"/>
        <end position="20"/>
    </location>
</feature>
<reference evidence="3 5" key="2">
    <citation type="submission" date="2018-08" db="EMBL/GenBank/DDBJ databases">
        <title>Genomic Encyclopedia of Archaeal and Bacterial Type Strains, Phase II (KMG-II): from individual species to whole genera.</title>
        <authorList>
            <person name="Goeker M."/>
        </authorList>
    </citation>
    <scope>NUCLEOTIDE SEQUENCE [LARGE SCALE GENOMIC DNA]</scope>
    <source>
        <strain evidence="3 5">DSM 2261</strain>
    </source>
</reference>
<dbReference type="Proteomes" id="UP000035579">
    <property type="component" value="Chromosome"/>
</dbReference>
<gene>
    <name evidence="2" type="ORF">AA314_01624</name>
    <name evidence="3" type="ORF">ATI61_104585</name>
</gene>
<keyword evidence="5" id="KW-1185">Reference proteome</keyword>
<evidence type="ECO:0000313" key="4">
    <source>
        <dbReference type="Proteomes" id="UP000035579"/>
    </source>
</evidence>
<protein>
    <submittedName>
        <fullName evidence="2">Uncharacterized protein</fullName>
    </submittedName>
</protein>
<reference evidence="2 4" key="1">
    <citation type="submission" date="2015-05" db="EMBL/GenBank/DDBJ databases">
        <title>Genome assembly of Archangium gephyra DSM 2261.</title>
        <authorList>
            <person name="Sharma G."/>
            <person name="Subramanian S."/>
        </authorList>
    </citation>
    <scope>NUCLEOTIDE SEQUENCE [LARGE SCALE GENOMIC DNA]</scope>
    <source>
        <strain evidence="2 4">DSM 2261</strain>
    </source>
</reference>
<evidence type="ECO:0000313" key="5">
    <source>
        <dbReference type="Proteomes" id="UP000256345"/>
    </source>
</evidence>
<name>A0AAC8TBS1_9BACT</name>
<evidence type="ECO:0000313" key="2">
    <source>
        <dbReference type="EMBL" id="AKI99997.1"/>
    </source>
</evidence>
<dbReference type="KEGG" id="age:AA314_01624"/>
<sequence length="174" mass="18924">MSQHKMMKTGGSKQRNARNEGAAFTVPENCPCLKRFKVRVVFKTQDSIEPMRPPCVDENGNETECPTLVPVFSVEGTASHSPGHCPCLERLKVRVLLEQEASTGTMGLKCVDENGNETECPTGLVPVVPVEEAVSLEGSVWCPCLTHAWGLAPKEETAGVKGLPSRPMPFFTQL</sequence>
<dbReference type="Proteomes" id="UP000256345">
    <property type="component" value="Unassembled WGS sequence"/>
</dbReference>
<dbReference type="EMBL" id="CP011509">
    <property type="protein sequence ID" value="AKI99997.1"/>
    <property type="molecule type" value="Genomic_DNA"/>
</dbReference>